<feature type="region of interest" description="Disordered" evidence="1">
    <location>
        <begin position="188"/>
        <end position="221"/>
    </location>
</feature>
<evidence type="ECO:0000256" key="2">
    <source>
        <dbReference type="SAM" id="SignalP"/>
    </source>
</evidence>
<reference evidence="3" key="1">
    <citation type="journal article" date="2023" name="bioRxiv">
        <title>Scaffold-level genome assemblies of two parasitoid biocontrol wasps reveal the parthenogenesis mechanism and an associated novel virus.</title>
        <authorList>
            <person name="Inwood S."/>
            <person name="Skelly J."/>
            <person name="Guhlin J."/>
            <person name="Harrop T."/>
            <person name="Goldson S."/>
            <person name="Dearden P."/>
        </authorList>
    </citation>
    <scope>NUCLEOTIDE SEQUENCE</scope>
    <source>
        <strain evidence="3">Irish</strain>
        <tissue evidence="3">Whole body</tissue>
    </source>
</reference>
<feature type="chain" id="PRO_5041231314" evidence="2">
    <location>
        <begin position="27"/>
        <end position="259"/>
    </location>
</feature>
<name>A0AA39FAB9_9HYME</name>
<organism evidence="3 4">
    <name type="scientific">Microctonus aethiopoides</name>
    <dbReference type="NCBI Taxonomy" id="144406"/>
    <lineage>
        <taxon>Eukaryota</taxon>
        <taxon>Metazoa</taxon>
        <taxon>Ecdysozoa</taxon>
        <taxon>Arthropoda</taxon>
        <taxon>Hexapoda</taxon>
        <taxon>Insecta</taxon>
        <taxon>Pterygota</taxon>
        <taxon>Neoptera</taxon>
        <taxon>Endopterygota</taxon>
        <taxon>Hymenoptera</taxon>
        <taxon>Apocrita</taxon>
        <taxon>Ichneumonoidea</taxon>
        <taxon>Braconidae</taxon>
        <taxon>Euphorinae</taxon>
        <taxon>Microctonus</taxon>
    </lineage>
</organism>
<accession>A0AA39FAB9</accession>
<evidence type="ECO:0000313" key="3">
    <source>
        <dbReference type="EMBL" id="KAK0165873.1"/>
    </source>
</evidence>
<feature type="compositionally biased region" description="Polar residues" evidence="1">
    <location>
        <begin position="197"/>
        <end position="218"/>
    </location>
</feature>
<gene>
    <name evidence="3" type="ORF">PV328_004354</name>
</gene>
<proteinExistence type="predicted"/>
<protein>
    <submittedName>
        <fullName evidence="3">Uncharacterized protein</fullName>
    </submittedName>
</protein>
<feature type="signal peptide" evidence="2">
    <location>
        <begin position="1"/>
        <end position="26"/>
    </location>
</feature>
<reference evidence="3" key="2">
    <citation type="submission" date="2023-03" db="EMBL/GenBank/DDBJ databases">
        <authorList>
            <person name="Inwood S.N."/>
            <person name="Skelly J.G."/>
            <person name="Guhlin J."/>
            <person name="Harrop T.W.R."/>
            <person name="Goldson S.G."/>
            <person name="Dearden P.K."/>
        </authorList>
    </citation>
    <scope>NUCLEOTIDE SEQUENCE</scope>
    <source>
        <strain evidence="3">Irish</strain>
        <tissue evidence="3">Whole body</tissue>
    </source>
</reference>
<keyword evidence="2" id="KW-0732">Signal</keyword>
<dbReference type="Proteomes" id="UP001168990">
    <property type="component" value="Unassembled WGS sequence"/>
</dbReference>
<dbReference type="AlphaFoldDB" id="A0AA39FAB9"/>
<dbReference type="EMBL" id="JAQQBS010001422">
    <property type="protein sequence ID" value="KAK0165873.1"/>
    <property type="molecule type" value="Genomic_DNA"/>
</dbReference>
<comment type="caution">
    <text evidence="3">The sequence shown here is derived from an EMBL/GenBank/DDBJ whole genome shotgun (WGS) entry which is preliminary data.</text>
</comment>
<evidence type="ECO:0000313" key="4">
    <source>
        <dbReference type="Proteomes" id="UP001168990"/>
    </source>
</evidence>
<keyword evidence="4" id="KW-1185">Reference proteome</keyword>
<sequence length="259" mass="29360">MALTIELFCAICFVLVQFFLLNKAQGKSLTSFDNATDYESSWISGRSKRSLVDKVPYKLYICMKHSTADTECVVFVKTDQKIANHNLPVDAPANYIYRDTVMDDIGEFVMYQNDARSSAIVYFEKLEAIFGIHGKDYYIQGHPLKLDLEYHDPVIVKSPHLVKIEFTPFPVDPFVVPQNLPMNKVEGSYGNDKNKEQMMNTQAGPSTRPDSIQDNTGGISDKEDGAKLFEAHNDKEQEQISGIYYLETLVFISKDVTEI</sequence>
<evidence type="ECO:0000256" key="1">
    <source>
        <dbReference type="SAM" id="MobiDB-lite"/>
    </source>
</evidence>